<proteinExistence type="predicted"/>
<reference evidence="3" key="1">
    <citation type="submission" date="2015-09" db="EMBL/GenBank/DDBJ databases">
        <authorList>
            <consortium name="Pathogen Informatics"/>
        </authorList>
    </citation>
    <scope>NUCLEOTIDE SEQUENCE [LARGE SCALE GENOMIC DNA]</scope>
    <source>
        <strain evidence="3">Lake Konstanz</strain>
    </source>
</reference>
<feature type="non-terminal residue" evidence="2">
    <location>
        <position position="1"/>
    </location>
</feature>
<evidence type="ECO:0000256" key="1">
    <source>
        <dbReference type="SAM" id="SignalP"/>
    </source>
</evidence>
<protein>
    <recommendedName>
        <fullName evidence="4">GPI-anchored surface protein</fullName>
    </recommendedName>
</protein>
<dbReference type="VEuPathDB" id="TriTrypDB:BSAL_14870"/>
<sequence length="555" mass="61528">WLPVVFFELSVGRLFLRHLLPAWWCSFVFYSGERVRRAASTTFTASEALAAILHHRATSGNSSQLAVFQDVKRSGLDDSSCIAPSINVVVVSGDSIAFQVFRRLLRLIRDGVSAPVTIDVGNKKLTTTALARPNFGFGKWDDIVLAIYPTHDELFNFRSLMPPEVVMGGKRFERETTPTMNSFFVNAAQRRRSRFCNGSSDNTQTVAKLGSEGEEGEALFYVIFLWDPLTTRPRRDALASEYGPVAVGQEPFKFDRIVPSILEAVKSGMTLEPPVPVIPLRRLGVNIGLHVQAMSNWESQASASFESTLTYMATGCAPPPRSSGRADQLERKNVDPPLGGTALYRLSPVLSVPPNERQLFTNVARAVRRDHAQLPRGGAADNKQWRRALKIASKQSRFFQVDRTVSLFTWLNATEKRRRSFRRGTRPETPPHYFSSVRVLDIQKAFLMLSNVSGINTGVFEREGVHETCATFFPWFGVTTGWRATAKDFTSSQSGDILKSIEPLKHLLNSISASPNFKWMSFAPAFRGVDGCGDFGTHLTITAMLADIVAGGALE</sequence>
<dbReference type="AlphaFoldDB" id="A0A0S4JGH9"/>
<evidence type="ECO:0008006" key="4">
    <source>
        <dbReference type="Google" id="ProtNLM"/>
    </source>
</evidence>
<feature type="signal peptide" evidence="1">
    <location>
        <begin position="1"/>
        <end position="21"/>
    </location>
</feature>
<evidence type="ECO:0000313" key="2">
    <source>
        <dbReference type="EMBL" id="CUG88329.1"/>
    </source>
</evidence>
<gene>
    <name evidence="2" type="ORF">BSAL_14870</name>
</gene>
<feature type="chain" id="PRO_5006622386" description="GPI-anchored surface protein" evidence="1">
    <location>
        <begin position="22"/>
        <end position="555"/>
    </location>
</feature>
<dbReference type="EMBL" id="CYKH01001633">
    <property type="protein sequence ID" value="CUG88329.1"/>
    <property type="molecule type" value="Genomic_DNA"/>
</dbReference>
<organism evidence="2 3">
    <name type="scientific">Bodo saltans</name>
    <name type="common">Flagellated protozoan</name>
    <dbReference type="NCBI Taxonomy" id="75058"/>
    <lineage>
        <taxon>Eukaryota</taxon>
        <taxon>Discoba</taxon>
        <taxon>Euglenozoa</taxon>
        <taxon>Kinetoplastea</taxon>
        <taxon>Metakinetoplastina</taxon>
        <taxon>Eubodonida</taxon>
        <taxon>Bodonidae</taxon>
        <taxon>Bodo</taxon>
    </lineage>
</organism>
<name>A0A0S4JGH9_BODSA</name>
<keyword evidence="3" id="KW-1185">Reference proteome</keyword>
<dbReference type="Proteomes" id="UP000051952">
    <property type="component" value="Unassembled WGS sequence"/>
</dbReference>
<accession>A0A0S4JGH9</accession>
<keyword evidence="1" id="KW-0732">Signal</keyword>
<evidence type="ECO:0000313" key="3">
    <source>
        <dbReference type="Proteomes" id="UP000051952"/>
    </source>
</evidence>